<dbReference type="AlphaFoldDB" id="U2E801"/>
<name>U2E801_9BACE</name>
<accession>U2E801</accession>
<dbReference type="HOGENOM" id="CLU_3040576_0_0_10"/>
<proteinExistence type="predicted"/>
<evidence type="ECO:0000313" key="2">
    <source>
        <dbReference type="Proteomes" id="UP000016496"/>
    </source>
</evidence>
<evidence type="ECO:0000313" key="1">
    <source>
        <dbReference type="EMBL" id="ERI88621.1"/>
    </source>
</evidence>
<comment type="caution">
    <text evidence="1">The sequence shown here is derived from an EMBL/GenBank/DDBJ whole genome shotgun (WGS) entry which is preliminary data.</text>
</comment>
<organism evidence="1 2">
    <name type="scientific">Bacteroides pyogenes F0041</name>
    <dbReference type="NCBI Taxonomy" id="1321819"/>
    <lineage>
        <taxon>Bacteria</taxon>
        <taxon>Pseudomonadati</taxon>
        <taxon>Bacteroidota</taxon>
        <taxon>Bacteroidia</taxon>
        <taxon>Bacteroidales</taxon>
        <taxon>Bacteroidaceae</taxon>
        <taxon>Bacteroides</taxon>
    </lineage>
</organism>
<gene>
    <name evidence="1" type="ORF">HMPREF1981_00401</name>
</gene>
<reference evidence="1 2" key="1">
    <citation type="submission" date="2013-08" db="EMBL/GenBank/DDBJ databases">
        <authorList>
            <person name="Weinstock G."/>
            <person name="Sodergren E."/>
            <person name="Wylie T."/>
            <person name="Fulton L."/>
            <person name="Fulton R."/>
            <person name="Fronick C."/>
            <person name="O'Laughlin M."/>
            <person name="Godfrey J."/>
            <person name="Miner T."/>
            <person name="Herter B."/>
            <person name="Appelbaum E."/>
            <person name="Cordes M."/>
            <person name="Lek S."/>
            <person name="Wollam A."/>
            <person name="Pepin K.H."/>
            <person name="Palsikar V.B."/>
            <person name="Mitreva M."/>
            <person name="Wilson R.K."/>
        </authorList>
    </citation>
    <scope>NUCLEOTIDE SEQUENCE [LARGE SCALE GENOMIC DNA]</scope>
    <source>
        <strain evidence="1 2">F0041</strain>
    </source>
</reference>
<protein>
    <submittedName>
        <fullName evidence="1">Uncharacterized protein</fullName>
    </submittedName>
</protein>
<sequence length="54" mass="6259">MRVFHLYCLSVVQIKLGKPFSFGERTPVCCLPVVEMRPPQVQKKGVPFMFAVYR</sequence>
<dbReference type="Proteomes" id="UP000016496">
    <property type="component" value="Unassembled WGS sequence"/>
</dbReference>
<dbReference type="EMBL" id="AWSV01000027">
    <property type="protein sequence ID" value="ERI88621.1"/>
    <property type="molecule type" value="Genomic_DNA"/>
</dbReference>